<protein>
    <submittedName>
        <fullName evidence="1">Uncharacterized protein</fullName>
    </submittedName>
</protein>
<organism evidence="1 2">
    <name type="scientific">Mycolicibacterium pallens</name>
    <dbReference type="NCBI Taxonomy" id="370524"/>
    <lineage>
        <taxon>Bacteria</taxon>
        <taxon>Bacillati</taxon>
        <taxon>Actinomycetota</taxon>
        <taxon>Actinomycetes</taxon>
        <taxon>Mycobacteriales</taxon>
        <taxon>Mycobacteriaceae</taxon>
        <taxon>Mycolicibacterium</taxon>
    </lineage>
</organism>
<dbReference type="Pfam" id="PF19888">
    <property type="entry name" value="DUF6361"/>
    <property type="match status" value="1"/>
</dbReference>
<evidence type="ECO:0000313" key="1">
    <source>
        <dbReference type="EMBL" id="QYL17784.1"/>
    </source>
</evidence>
<dbReference type="EMBL" id="CP080333">
    <property type="protein sequence ID" value="QYL17784.1"/>
    <property type="molecule type" value="Genomic_DNA"/>
</dbReference>
<keyword evidence="2" id="KW-1185">Reference proteome</keyword>
<gene>
    <name evidence="1" type="ORF">K0O64_04270</name>
</gene>
<dbReference type="Proteomes" id="UP000825367">
    <property type="component" value="Chromosome"/>
</dbReference>
<evidence type="ECO:0000313" key="2">
    <source>
        <dbReference type="Proteomes" id="UP000825367"/>
    </source>
</evidence>
<dbReference type="RefSeq" id="WP_220046096.1">
    <property type="nucleotide sequence ID" value="NZ_BAAAVX010000003.1"/>
</dbReference>
<reference evidence="1 2" key="1">
    <citation type="submission" date="2021-07" db="EMBL/GenBank/DDBJ databases">
        <title>Whole genome sequencing of non-tuberculosis mycobacteria type-strains.</title>
        <authorList>
            <person name="Igarashi Y."/>
            <person name="Osugi A."/>
            <person name="Mitarai S."/>
        </authorList>
    </citation>
    <scope>NUCLEOTIDE SEQUENCE [LARGE SCALE GENOMIC DNA]</scope>
    <source>
        <strain evidence="1 2">JCM 16370</strain>
    </source>
</reference>
<sequence length="412" mass="46497">MTSLIAWLDASTEDQRRMREIVNLFSERESRDELGIGQVRDALSDMLWPGTSTLFTRARYFLFIPWCFRAAAEARSDVDKAAALADQHERRLIRALVDAGEKDGVIGANIGAALKNLPSALYWGGMRTHRIVNEATITRDDAIVAEVDRAHARRPSAPEAQYLDETAAWHAGAFHSTLPAVPKAFPAEAPDGFAMRQSEAAWLRDRMLANSPDTMLEYALNNRPDKASSVPWHDAVLMAADGERASIMRDARSFSILMNSAALVYNLLLAEAYEGANFNRVPNPVDDYRAQLEEWAATPTLADDLAGWDRETFWARVHLQNPNISHRTRRFIDRWIELLGAADLHHIGDDHDAREFIRRRETEHKRGQARLTNKRLLQAWLGASGSRPLVYRWPQLLPVLHDIHDGLDRADA</sequence>
<proteinExistence type="predicted"/>
<name>A0ABX8VJ00_9MYCO</name>
<accession>A0ABX8VJ00</accession>
<dbReference type="InterPro" id="IPR045941">
    <property type="entry name" value="DUF6361"/>
</dbReference>